<comment type="caution">
    <text evidence="1">The sequence shown here is derived from an EMBL/GenBank/DDBJ whole genome shotgun (WGS) entry which is preliminary data.</text>
</comment>
<keyword evidence="2" id="KW-1185">Reference proteome</keyword>
<evidence type="ECO:0000313" key="2">
    <source>
        <dbReference type="Proteomes" id="UP000824533"/>
    </source>
</evidence>
<gene>
    <name evidence="1" type="ORF">K1T71_011350</name>
</gene>
<dbReference type="Proteomes" id="UP000824533">
    <property type="component" value="Linkage Group LG20"/>
</dbReference>
<dbReference type="EMBL" id="CM034406">
    <property type="protein sequence ID" value="KAJ0173174.1"/>
    <property type="molecule type" value="Genomic_DNA"/>
</dbReference>
<accession>A0ACC1CNK6</accession>
<sequence length="549" mass="61489">MVNTNHINDSIHCYIGDLTSRIVAKSALTTDRFHLGKLILQCLEDDKDFINQIDGATSQTETNGSLLLRSVQCAIAFKNLGLKHGDVMVLASSNHLDQAVPFYAALYLGVIICPVDKFLGVNELYDTYKNTRPKIIFCESEKVKDNQNAVKELGIGSKIISFGESEDIENFNDFLKIDTKDTTYIDDFRATDFDPEDTIAVLIPTSGTTGTPKASAVTHKNLLIASPYFWSKYTTFPSPFKHFLLVSPLQWLTALVCYIFGPILKFTRLQSSLLMTQEQAYHIINKYRPDYTVMSPTMLATLVKSHERCDFTCFKHIEIGGSAVSKDLAEDIKKISPNTDVVVAYGMSEVCTLVFRDGCPPAGSCGKRIGAFLYKLVDIDTNDEIIDPNIPGELWMKGAGVFKGYYNNPDATKDAFSEDGWFKTGDMFYRDDNWNFYFVDRIKLLLKYRNHQISPVELENVIRQHAGVLDVAVIGLPDYECGDLPVACVVPRPGHTVNAQEIKDLVKESLTDSKQLRGGVVFLNELPTTASTKINRRKLKEIIADMKLE</sequence>
<organism evidence="1 2">
    <name type="scientific">Dendrolimus kikuchii</name>
    <dbReference type="NCBI Taxonomy" id="765133"/>
    <lineage>
        <taxon>Eukaryota</taxon>
        <taxon>Metazoa</taxon>
        <taxon>Ecdysozoa</taxon>
        <taxon>Arthropoda</taxon>
        <taxon>Hexapoda</taxon>
        <taxon>Insecta</taxon>
        <taxon>Pterygota</taxon>
        <taxon>Neoptera</taxon>
        <taxon>Endopterygota</taxon>
        <taxon>Lepidoptera</taxon>
        <taxon>Glossata</taxon>
        <taxon>Ditrysia</taxon>
        <taxon>Bombycoidea</taxon>
        <taxon>Lasiocampidae</taxon>
        <taxon>Dendrolimus</taxon>
    </lineage>
</organism>
<protein>
    <submittedName>
        <fullName evidence="1">Uncharacterized protein</fullName>
    </submittedName>
</protein>
<evidence type="ECO:0000313" key="1">
    <source>
        <dbReference type="EMBL" id="KAJ0173174.1"/>
    </source>
</evidence>
<name>A0ACC1CNK6_9NEOP</name>
<proteinExistence type="predicted"/>
<reference evidence="1 2" key="1">
    <citation type="journal article" date="2021" name="Front. Genet.">
        <title>Chromosome-Level Genome Assembly Reveals Significant Gene Expansion in the Toll and IMD Signaling Pathways of Dendrolimus kikuchii.</title>
        <authorList>
            <person name="Zhou J."/>
            <person name="Wu P."/>
            <person name="Xiong Z."/>
            <person name="Liu N."/>
            <person name="Zhao N."/>
            <person name="Ji M."/>
            <person name="Qiu Y."/>
            <person name="Yang B."/>
        </authorList>
    </citation>
    <scope>NUCLEOTIDE SEQUENCE [LARGE SCALE GENOMIC DNA]</scope>
    <source>
        <strain evidence="1">Ann1</strain>
    </source>
</reference>